<dbReference type="SUPFAM" id="SSF51430">
    <property type="entry name" value="NAD(P)-linked oxidoreductase"/>
    <property type="match status" value="1"/>
</dbReference>
<sequence>MLGWDRHGGAILPGVTIGDVAILAAKSVIARDVPPCAMLPEPPARVIRHRFEELGGIVLDISSSYGNAEANIGRLARETGVRDQLFMAPRLLLSRRHERWKRGTGYSGTRAGGQSRNKSLLSCRRSR</sequence>
<evidence type="ECO:0000313" key="3">
    <source>
        <dbReference type="Proteomes" id="UP001595799"/>
    </source>
</evidence>
<dbReference type="EMBL" id="JBHSCW010000004">
    <property type="protein sequence ID" value="MFC4352008.1"/>
    <property type="molecule type" value="Genomic_DNA"/>
</dbReference>
<feature type="region of interest" description="Disordered" evidence="1">
    <location>
        <begin position="103"/>
        <end position="127"/>
    </location>
</feature>
<dbReference type="Proteomes" id="UP001595799">
    <property type="component" value="Unassembled WGS sequence"/>
</dbReference>
<organism evidence="2 3">
    <name type="scientific">Fodinicurvata halophila</name>
    <dbReference type="NCBI Taxonomy" id="1419723"/>
    <lineage>
        <taxon>Bacteria</taxon>
        <taxon>Pseudomonadati</taxon>
        <taxon>Pseudomonadota</taxon>
        <taxon>Alphaproteobacteria</taxon>
        <taxon>Rhodospirillales</taxon>
        <taxon>Rhodovibrionaceae</taxon>
        <taxon>Fodinicurvata</taxon>
    </lineage>
</organism>
<comment type="caution">
    <text evidence="2">The sequence shown here is derived from an EMBL/GenBank/DDBJ whole genome shotgun (WGS) entry which is preliminary data.</text>
</comment>
<dbReference type="Gene3D" id="2.160.10.10">
    <property type="entry name" value="Hexapeptide repeat proteins"/>
    <property type="match status" value="1"/>
</dbReference>
<dbReference type="SUPFAM" id="SSF51161">
    <property type="entry name" value="Trimeric LpxA-like enzymes"/>
    <property type="match status" value="1"/>
</dbReference>
<evidence type="ECO:0000313" key="2">
    <source>
        <dbReference type="EMBL" id="MFC4352008.1"/>
    </source>
</evidence>
<name>A0ABV8UMG2_9PROT</name>
<dbReference type="InterPro" id="IPR011004">
    <property type="entry name" value="Trimer_LpxA-like_sf"/>
</dbReference>
<dbReference type="InterPro" id="IPR036812">
    <property type="entry name" value="NAD(P)_OxRdtase_dom_sf"/>
</dbReference>
<accession>A0ABV8UMG2</accession>
<reference evidence="3" key="1">
    <citation type="journal article" date="2019" name="Int. J. Syst. Evol. Microbiol.">
        <title>The Global Catalogue of Microorganisms (GCM) 10K type strain sequencing project: providing services to taxonomists for standard genome sequencing and annotation.</title>
        <authorList>
            <consortium name="The Broad Institute Genomics Platform"/>
            <consortium name="The Broad Institute Genome Sequencing Center for Infectious Disease"/>
            <person name="Wu L."/>
            <person name="Ma J."/>
        </authorList>
    </citation>
    <scope>NUCLEOTIDE SEQUENCE [LARGE SCALE GENOMIC DNA]</scope>
    <source>
        <strain evidence="3">CECT 8472</strain>
    </source>
</reference>
<gene>
    <name evidence="2" type="ORF">ACFOW6_10680</name>
</gene>
<evidence type="ECO:0000256" key="1">
    <source>
        <dbReference type="SAM" id="MobiDB-lite"/>
    </source>
</evidence>
<keyword evidence="3" id="KW-1185">Reference proteome</keyword>
<dbReference type="RefSeq" id="WP_382422352.1">
    <property type="nucleotide sequence ID" value="NZ_JBHSCW010000004.1"/>
</dbReference>
<proteinExistence type="predicted"/>
<protein>
    <submittedName>
        <fullName evidence="2">Uncharacterized protein</fullName>
    </submittedName>
</protein>